<dbReference type="FunFam" id="3.30.160.60:FF:001156">
    <property type="entry name" value="Zinc finger protein 407"/>
    <property type="match status" value="1"/>
</dbReference>
<evidence type="ECO:0000259" key="13">
    <source>
        <dbReference type="PROSITE" id="PS50157"/>
    </source>
</evidence>
<proteinExistence type="inferred from homology"/>
<keyword evidence="9" id="KW-0804">Transcription</keyword>
<dbReference type="FunFam" id="3.30.160.60:FF:000100">
    <property type="entry name" value="Zinc finger 45-like"/>
    <property type="match status" value="1"/>
</dbReference>
<dbReference type="GO" id="GO:0005634">
    <property type="term" value="C:nucleus"/>
    <property type="evidence" value="ECO:0007669"/>
    <property type="project" value="UniProtKB-SubCell"/>
</dbReference>
<dbReference type="GeneID" id="85322402"/>
<keyword evidence="4" id="KW-0677">Repeat</keyword>
<evidence type="ECO:0000256" key="1">
    <source>
        <dbReference type="ARBA" id="ARBA00004123"/>
    </source>
</evidence>
<evidence type="ECO:0000313" key="14">
    <source>
        <dbReference type="EMBL" id="KAK0733640.1"/>
    </source>
</evidence>
<evidence type="ECO:0000256" key="9">
    <source>
        <dbReference type="ARBA" id="ARBA00023163"/>
    </source>
</evidence>
<feature type="compositionally biased region" description="Basic and acidic residues" evidence="12">
    <location>
        <begin position="363"/>
        <end position="372"/>
    </location>
</feature>
<feature type="compositionally biased region" description="Polar residues" evidence="12">
    <location>
        <begin position="184"/>
        <end position="195"/>
    </location>
</feature>
<feature type="region of interest" description="Disordered" evidence="12">
    <location>
        <begin position="1"/>
        <end position="242"/>
    </location>
</feature>
<accession>A0AA40EB99</accession>
<feature type="compositionally biased region" description="Gly residues" evidence="12">
    <location>
        <begin position="163"/>
        <end position="180"/>
    </location>
</feature>
<keyword evidence="6" id="KW-0862">Zinc</keyword>
<sequence length="403" mass="41439">MTSPRDNSVGDRKASSLPTTVPPAWSLTSPSQAPPFSQPVSSATQSTRILTPSSGAASDGLSLSPGVNSTSSQSSQPGGSSLFYSNLPWTTPASSAQQQHTGAYTYQNSSSNNSGPYGSQRLFSGSPMQPHFSARSSTSTANGDSLPAPPSYQDQPPFPTQIGSGGGGGGRGGGGGGGSLGSSLPTQPGSQQSVLAQPAIGAQNSTSTQPQTSGQTASGVPPQDGGSSMAPPIGYGGARGHPMQPGASYATYGQIQAPVLSNVHHPGAPLSVVGGMGMQGYGHHHHPGLPQHHMYVPHSSGGPTSQERPFKCDQCPQSFNRNHDLKRHKRIHLAVKPFPCDHCEKSFSRKDALKRHKLVKGCGGKDSRESRDGTSGGNDASPIDRSDAVSDDNESGSPDIKKE</sequence>
<gene>
    <name evidence="14" type="ORF">B0T26DRAFT_670030</name>
</gene>
<keyword evidence="8" id="KW-0238">DNA-binding</keyword>
<organism evidence="14 15">
    <name type="scientific">Lasiosphaeria miniovina</name>
    <dbReference type="NCBI Taxonomy" id="1954250"/>
    <lineage>
        <taxon>Eukaryota</taxon>
        <taxon>Fungi</taxon>
        <taxon>Dikarya</taxon>
        <taxon>Ascomycota</taxon>
        <taxon>Pezizomycotina</taxon>
        <taxon>Sordariomycetes</taxon>
        <taxon>Sordariomycetidae</taxon>
        <taxon>Sordariales</taxon>
        <taxon>Lasiosphaeriaceae</taxon>
        <taxon>Lasiosphaeria</taxon>
    </lineage>
</organism>
<evidence type="ECO:0000256" key="6">
    <source>
        <dbReference type="ARBA" id="ARBA00022833"/>
    </source>
</evidence>
<evidence type="ECO:0000256" key="7">
    <source>
        <dbReference type="ARBA" id="ARBA00023015"/>
    </source>
</evidence>
<evidence type="ECO:0000256" key="4">
    <source>
        <dbReference type="ARBA" id="ARBA00022737"/>
    </source>
</evidence>
<protein>
    <recommendedName>
        <fullName evidence="13">C2H2-type domain-containing protein</fullName>
    </recommendedName>
</protein>
<feature type="compositionally biased region" description="Polar residues" evidence="12">
    <location>
        <begin position="134"/>
        <end position="143"/>
    </location>
</feature>
<dbReference type="SMART" id="SM00355">
    <property type="entry name" value="ZnF_C2H2"/>
    <property type="match status" value="2"/>
</dbReference>
<feature type="compositionally biased region" description="Polar residues" evidence="12">
    <location>
        <begin position="38"/>
        <end position="51"/>
    </location>
</feature>
<feature type="domain" description="C2H2-type" evidence="13">
    <location>
        <begin position="310"/>
        <end position="337"/>
    </location>
</feature>
<evidence type="ECO:0000256" key="12">
    <source>
        <dbReference type="SAM" id="MobiDB-lite"/>
    </source>
</evidence>
<evidence type="ECO:0000313" key="15">
    <source>
        <dbReference type="Proteomes" id="UP001172101"/>
    </source>
</evidence>
<comment type="caution">
    <text evidence="14">The sequence shown here is derived from an EMBL/GenBank/DDBJ whole genome shotgun (WGS) entry which is preliminary data.</text>
</comment>
<dbReference type="EMBL" id="JAUIRO010000001">
    <property type="protein sequence ID" value="KAK0733640.1"/>
    <property type="molecule type" value="Genomic_DNA"/>
</dbReference>
<dbReference type="InterPro" id="IPR050331">
    <property type="entry name" value="Zinc_finger"/>
</dbReference>
<evidence type="ECO:0000256" key="10">
    <source>
        <dbReference type="ARBA" id="ARBA00023242"/>
    </source>
</evidence>
<keyword evidence="7" id="KW-0805">Transcription regulation</keyword>
<evidence type="ECO:0000256" key="11">
    <source>
        <dbReference type="PROSITE-ProRule" id="PRU00042"/>
    </source>
</evidence>
<dbReference type="PROSITE" id="PS00028">
    <property type="entry name" value="ZINC_FINGER_C2H2_1"/>
    <property type="match status" value="1"/>
</dbReference>
<dbReference type="PROSITE" id="PS50157">
    <property type="entry name" value="ZINC_FINGER_C2H2_2"/>
    <property type="match status" value="2"/>
</dbReference>
<keyword evidence="3" id="KW-0479">Metal-binding</keyword>
<feature type="compositionally biased region" description="Polar residues" evidence="12">
    <location>
        <begin position="82"/>
        <end position="107"/>
    </location>
</feature>
<dbReference type="RefSeq" id="XP_060302517.1">
    <property type="nucleotide sequence ID" value="XM_060439132.1"/>
</dbReference>
<dbReference type="Proteomes" id="UP001172101">
    <property type="component" value="Unassembled WGS sequence"/>
</dbReference>
<keyword evidence="15" id="KW-1185">Reference proteome</keyword>
<dbReference type="PANTHER" id="PTHR16515">
    <property type="entry name" value="PR DOMAIN ZINC FINGER PROTEIN"/>
    <property type="match status" value="1"/>
</dbReference>
<comment type="subcellular location">
    <subcellularLocation>
        <location evidence="1">Nucleus</location>
    </subcellularLocation>
</comment>
<keyword evidence="10" id="KW-0539">Nucleus</keyword>
<feature type="region of interest" description="Disordered" evidence="12">
    <location>
        <begin position="359"/>
        <end position="403"/>
    </location>
</feature>
<dbReference type="Pfam" id="PF00096">
    <property type="entry name" value="zf-C2H2"/>
    <property type="match status" value="2"/>
</dbReference>
<keyword evidence="5 11" id="KW-0863">Zinc-finger</keyword>
<dbReference type="PANTHER" id="PTHR16515:SF66">
    <property type="entry name" value="C2H2-TYPE DOMAIN-CONTAINING PROTEIN"/>
    <property type="match status" value="1"/>
</dbReference>
<name>A0AA40EB99_9PEZI</name>
<dbReference type="AlphaFoldDB" id="A0AA40EB99"/>
<dbReference type="InterPro" id="IPR036236">
    <property type="entry name" value="Znf_C2H2_sf"/>
</dbReference>
<feature type="domain" description="C2H2-type" evidence="13">
    <location>
        <begin position="338"/>
        <end position="366"/>
    </location>
</feature>
<feature type="compositionally biased region" description="Polar residues" evidence="12">
    <location>
        <begin position="115"/>
        <end position="127"/>
    </location>
</feature>
<comment type="similarity">
    <text evidence="2">Belongs to the krueppel C2H2-type zinc-finger protein family.</text>
</comment>
<evidence type="ECO:0000256" key="3">
    <source>
        <dbReference type="ARBA" id="ARBA00022723"/>
    </source>
</evidence>
<reference evidence="14" key="1">
    <citation type="submission" date="2023-06" db="EMBL/GenBank/DDBJ databases">
        <title>Genome-scale phylogeny and comparative genomics of the fungal order Sordariales.</title>
        <authorList>
            <consortium name="Lawrence Berkeley National Laboratory"/>
            <person name="Hensen N."/>
            <person name="Bonometti L."/>
            <person name="Westerberg I."/>
            <person name="Brannstrom I.O."/>
            <person name="Guillou S."/>
            <person name="Cros-Aarteil S."/>
            <person name="Calhoun S."/>
            <person name="Haridas S."/>
            <person name="Kuo A."/>
            <person name="Mondo S."/>
            <person name="Pangilinan J."/>
            <person name="Riley R."/>
            <person name="LaButti K."/>
            <person name="Andreopoulos B."/>
            <person name="Lipzen A."/>
            <person name="Chen C."/>
            <person name="Yanf M."/>
            <person name="Daum C."/>
            <person name="Ng V."/>
            <person name="Clum A."/>
            <person name="Steindorff A."/>
            <person name="Ohm R."/>
            <person name="Martin F."/>
            <person name="Silar P."/>
            <person name="Natvig D."/>
            <person name="Lalanne C."/>
            <person name="Gautier V."/>
            <person name="Ament-velasquez S.L."/>
            <person name="Kruys A."/>
            <person name="Hutchinson M.I."/>
            <person name="Powell A.J."/>
            <person name="Barry K."/>
            <person name="Miller A.N."/>
            <person name="Grigoriev I.V."/>
            <person name="Debuchy R."/>
            <person name="Gladieux P."/>
            <person name="Thoren M.H."/>
            <person name="Johannesson H."/>
        </authorList>
    </citation>
    <scope>NUCLEOTIDE SEQUENCE</scope>
    <source>
        <strain evidence="14">SMH2392-1A</strain>
    </source>
</reference>
<evidence type="ECO:0000256" key="8">
    <source>
        <dbReference type="ARBA" id="ARBA00023125"/>
    </source>
</evidence>
<dbReference type="GO" id="GO:0010468">
    <property type="term" value="P:regulation of gene expression"/>
    <property type="evidence" value="ECO:0007669"/>
    <property type="project" value="TreeGrafter"/>
</dbReference>
<dbReference type="GO" id="GO:0008270">
    <property type="term" value="F:zinc ion binding"/>
    <property type="evidence" value="ECO:0007669"/>
    <property type="project" value="UniProtKB-KW"/>
</dbReference>
<evidence type="ECO:0000256" key="5">
    <source>
        <dbReference type="ARBA" id="ARBA00022771"/>
    </source>
</evidence>
<dbReference type="GO" id="GO:0003677">
    <property type="term" value="F:DNA binding"/>
    <property type="evidence" value="ECO:0007669"/>
    <property type="project" value="UniProtKB-KW"/>
</dbReference>
<dbReference type="SUPFAM" id="SSF57667">
    <property type="entry name" value="beta-beta-alpha zinc fingers"/>
    <property type="match status" value="1"/>
</dbReference>
<feature type="region of interest" description="Disordered" evidence="12">
    <location>
        <begin position="279"/>
        <end position="315"/>
    </location>
</feature>
<feature type="compositionally biased region" description="Low complexity" evidence="12">
    <location>
        <begin position="52"/>
        <end position="81"/>
    </location>
</feature>
<dbReference type="InterPro" id="IPR013087">
    <property type="entry name" value="Znf_C2H2_type"/>
</dbReference>
<evidence type="ECO:0000256" key="2">
    <source>
        <dbReference type="ARBA" id="ARBA00006991"/>
    </source>
</evidence>
<feature type="compositionally biased region" description="Low complexity" evidence="12">
    <location>
        <begin position="203"/>
        <end position="218"/>
    </location>
</feature>
<dbReference type="Gene3D" id="3.30.160.60">
    <property type="entry name" value="Classic Zinc Finger"/>
    <property type="match status" value="2"/>
</dbReference>